<keyword evidence="1" id="KW-0812">Transmembrane</keyword>
<protein>
    <recommendedName>
        <fullName evidence="4">DUF4389 domain-containing protein</fullName>
    </recommendedName>
</protein>
<sequence length="267" mass="29658">MADHTWAQRPVSLPEVRPELDLPEPGRQRRWTVLLRWLLLIPQYIALFFLWVAASVVMVVGWFAALITGRLPETIASFLTGYLVYSTRVTAYAMLLVDAYPPFAFLAPGHPVQVEVRPGKLNRLAVLFRIILLIPAMVVVELLMLGWYAICPVFWVMVLIRGRMPRTLFEATATTARYNMRLSAYLMMLTAAYPKRLFGDAPAPGEQPRSATRPLLLSDAGKALVVLFLVLGALLLIFEEFITATTNTSTTSQPSAASLSTVPGTPL</sequence>
<keyword evidence="1" id="KW-0472">Membrane</keyword>
<keyword evidence="3" id="KW-1185">Reference proteome</keyword>
<reference evidence="3" key="1">
    <citation type="submission" date="2016-09" db="EMBL/GenBank/DDBJ databases">
        <title>Streptomyces puniciscabiei strain:TW1S1 Genome sequencing and assembly.</title>
        <authorList>
            <person name="Kim M.-K."/>
            <person name="Kim S.B."/>
        </authorList>
    </citation>
    <scope>NUCLEOTIDE SEQUENCE [LARGE SCALE GENOMIC DNA]</scope>
    <source>
        <strain evidence="3">TW1S1</strain>
    </source>
</reference>
<feature type="transmembrane region" description="Helical" evidence="1">
    <location>
        <begin position="44"/>
        <end position="68"/>
    </location>
</feature>
<name>A0A1D7YCW0_9ACTN</name>
<gene>
    <name evidence="2" type="ORF">BFF78_21855</name>
</gene>
<dbReference type="KEGG" id="spun:BFF78_21855"/>
<organism evidence="2 3">
    <name type="scientific">Streptomyces fodineus</name>
    <dbReference type="NCBI Taxonomy" id="1904616"/>
    <lineage>
        <taxon>Bacteria</taxon>
        <taxon>Bacillati</taxon>
        <taxon>Actinomycetota</taxon>
        <taxon>Actinomycetes</taxon>
        <taxon>Kitasatosporales</taxon>
        <taxon>Streptomycetaceae</taxon>
        <taxon>Streptomyces</taxon>
    </lineage>
</organism>
<dbReference type="Proteomes" id="UP000094960">
    <property type="component" value="Chromosome"/>
</dbReference>
<dbReference type="RefSeq" id="WP_069779939.1">
    <property type="nucleotide sequence ID" value="NZ_CP017248.1"/>
</dbReference>
<evidence type="ECO:0000313" key="2">
    <source>
        <dbReference type="EMBL" id="AOR33364.1"/>
    </source>
</evidence>
<dbReference type="InterPro" id="IPR025498">
    <property type="entry name" value="DUF4389"/>
</dbReference>
<proteinExistence type="predicted"/>
<evidence type="ECO:0008006" key="4">
    <source>
        <dbReference type="Google" id="ProtNLM"/>
    </source>
</evidence>
<keyword evidence="1" id="KW-1133">Transmembrane helix</keyword>
<feature type="transmembrane region" description="Helical" evidence="1">
    <location>
        <begin position="223"/>
        <end position="242"/>
    </location>
</feature>
<evidence type="ECO:0000256" key="1">
    <source>
        <dbReference type="SAM" id="Phobius"/>
    </source>
</evidence>
<dbReference type="Pfam" id="PF14333">
    <property type="entry name" value="DUF4389"/>
    <property type="match status" value="2"/>
</dbReference>
<evidence type="ECO:0000313" key="3">
    <source>
        <dbReference type="Proteomes" id="UP000094960"/>
    </source>
</evidence>
<accession>A0A1D7YCW0</accession>
<dbReference type="AlphaFoldDB" id="A0A1D7YCW0"/>
<feature type="transmembrane region" description="Helical" evidence="1">
    <location>
        <begin position="127"/>
        <end position="160"/>
    </location>
</feature>
<dbReference type="EMBL" id="CP017248">
    <property type="protein sequence ID" value="AOR33364.1"/>
    <property type="molecule type" value="Genomic_DNA"/>
</dbReference>